<gene>
    <name evidence="1" type="ORF">H9705_09480</name>
</gene>
<protein>
    <submittedName>
        <fullName evidence="1">Uncharacterized protein</fullName>
    </submittedName>
</protein>
<proteinExistence type="predicted"/>
<dbReference type="EMBL" id="DWWU01000039">
    <property type="protein sequence ID" value="HJC16028.1"/>
    <property type="molecule type" value="Genomic_DNA"/>
</dbReference>
<accession>A0A9D2NA86</accession>
<evidence type="ECO:0000313" key="1">
    <source>
        <dbReference type="EMBL" id="HJC16028.1"/>
    </source>
</evidence>
<name>A0A9D2NA86_9FIRM</name>
<comment type="caution">
    <text evidence="1">The sequence shown here is derived from an EMBL/GenBank/DDBJ whole genome shotgun (WGS) entry which is preliminary data.</text>
</comment>
<sequence length="58" mass="6758">MDEQEKITPYRMNLMVQTAAKITEMIVNGKYLYKPSFKEIEIVLGLVEKALHESQEVE</sequence>
<dbReference type="Proteomes" id="UP000823849">
    <property type="component" value="Unassembled WGS sequence"/>
</dbReference>
<dbReference type="AlphaFoldDB" id="A0A9D2NA86"/>
<organism evidence="1 2">
    <name type="scientific">Candidatus Fusicatenibacter intestinigallinarum</name>
    <dbReference type="NCBI Taxonomy" id="2838598"/>
    <lineage>
        <taxon>Bacteria</taxon>
        <taxon>Bacillati</taxon>
        <taxon>Bacillota</taxon>
        <taxon>Clostridia</taxon>
        <taxon>Lachnospirales</taxon>
        <taxon>Lachnospiraceae</taxon>
        <taxon>Fusicatenibacter</taxon>
    </lineage>
</organism>
<evidence type="ECO:0000313" key="2">
    <source>
        <dbReference type="Proteomes" id="UP000823849"/>
    </source>
</evidence>
<reference evidence="1" key="1">
    <citation type="journal article" date="2021" name="PeerJ">
        <title>Extensive microbial diversity within the chicken gut microbiome revealed by metagenomics and culture.</title>
        <authorList>
            <person name="Gilroy R."/>
            <person name="Ravi A."/>
            <person name="Getino M."/>
            <person name="Pursley I."/>
            <person name="Horton D.L."/>
            <person name="Alikhan N.F."/>
            <person name="Baker D."/>
            <person name="Gharbi K."/>
            <person name="Hall N."/>
            <person name="Watson M."/>
            <person name="Adriaenssens E.M."/>
            <person name="Foster-Nyarko E."/>
            <person name="Jarju S."/>
            <person name="Secka A."/>
            <person name="Antonio M."/>
            <person name="Oren A."/>
            <person name="Chaudhuri R.R."/>
            <person name="La Ragione R."/>
            <person name="Hildebrand F."/>
            <person name="Pallen M.J."/>
        </authorList>
    </citation>
    <scope>NUCLEOTIDE SEQUENCE</scope>
    <source>
        <strain evidence="1">CHK185-5351</strain>
    </source>
</reference>
<reference evidence="1" key="2">
    <citation type="submission" date="2021-04" db="EMBL/GenBank/DDBJ databases">
        <authorList>
            <person name="Gilroy R."/>
        </authorList>
    </citation>
    <scope>NUCLEOTIDE SEQUENCE</scope>
    <source>
        <strain evidence="1">CHK185-5351</strain>
    </source>
</reference>